<dbReference type="OrthoDB" id="2963168at2759"/>
<gene>
    <name evidence="1" type="ORF">BDV98DRAFT_608856</name>
</gene>
<dbReference type="SUPFAM" id="SSF53067">
    <property type="entry name" value="Actin-like ATPase domain"/>
    <property type="match status" value="2"/>
</dbReference>
<dbReference type="EMBL" id="ML178880">
    <property type="protein sequence ID" value="TFK95586.1"/>
    <property type="molecule type" value="Genomic_DNA"/>
</dbReference>
<name>A0A5C3Q233_9AGAR</name>
<dbReference type="CDD" id="cd10170">
    <property type="entry name" value="ASKHA_NBD_HSP70"/>
    <property type="match status" value="1"/>
</dbReference>
<dbReference type="STRING" id="1884261.A0A5C3Q233"/>
<dbReference type="Gene3D" id="3.30.420.40">
    <property type="match status" value="2"/>
</dbReference>
<dbReference type="Gene3D" id="3.90.640.10">
    <property type="entry name" value="Actin, Chain A, domain 4"/>
    <property type="match status" value="1"/>
</dbReference>
<reference evidence="1 2" key="1">
    <citation type="journal article" date="2019" name="Nat. Ecol. Evol.">
        <title>Megaphylogeny resolves global patterns of mushroom evolution.</title>
        <authorList>
            <person name="Varga T."/>
            <person name="Krizsan K."/>
            <person name="Foldi C."/>
            <person name="Dima B."/>
            <person name="Sanchez-Garcia M."/>
            <person name="Sanchez-Ramirez S."/>
            <person name="Szollosi G.J."/>
            <person name="Szarkandi J.G."/>
            <person name="Papp V."/>
            <person name="Albert L."/>
            <person name="Andreopoulos W."/>
            <person name="Angelini C."/>
            <person name="Antonin V."/>
            <person name="Barry K.W."/>
            <person name="Bougher N.L."/>
            <person name="Buchanan P."/>
            <person name="Buyck B."/>
            <person name="Bense V."/>
            <person name="Catcheside P."/>
            <person name="Chovatia M."/>
            <person name="Cooper J."/>
            <person name="Damon W."/>
            <person name="Desjardin D."/>
            <person name="Finy P."/>
            <person name="Geml J."/>
            <person name="Haridas S."/>
            <person name="Hughes K."/>
            <person name="Justo A."/>
            <person name="Karasinski D."/>
            <person name="Kautmanova I."/>
            <person name="Kiss B."/>
            <person name="Kocsube S."/>
            <person name="Kotiranta H."/>
            <person name="LaButti K.M."/>
            <person name="Lechner B.E."/>
            <person name="Liimatainen K."/>
            <person name="Lipzen A."/>
            <person name="Lukacs Z."/>
            <person name="Mihaltcheva S."/>
            <person name="Morgado L.N."/>
            <person name="Niskanen T."/>
            <person name="Noordeloos M.E."/>
            <person name="Ohm R.A."/>
            <person name="Ortiz-Santana B."/>
            <person name="Ovrebo C."/>
            <person name="Racz N."/>
            <person name="Riley R."/>
            <person name="Savchenko A."/>
            <person name="Shiryaev A."/>
            <person name="Soop K."/>
            <person name="Spirin V."/>
            <person name="Szebenyi C."/>
            <person name="Tomsovsky M."/>
            <person name="Tulloss R.E."/>
            <person name="Uehling J."/>
            <person name="Grigoriev I.V."/>
            <person name="Vagvolgyi C."/>
            <person name="Papp T."/>
            <person name="Martin F.M."/>
            <person name="Miettinen O."/>
            <person name="Hibbett D.S."/>
            <person name="Nagy L.G."/>
        </authorList>
    </citation>
    <scope>NUCLEOTIDE SEQUENCE [LARGE SCALE GENOMIC DNA]</scope>
    <source>
        <strain evidence="1 2">CBS 309.79</strain>
    </source>
</reference>
<evidence type="ECO:0000313" key="2">
    <source>
        <dbReference type="Proteomes" id="UP000305067"/>
    </source>
</evidence>
<dbReference type="AlphaFoldDB" id="A0A5C3Q233"/>
<evidence type="ECO:0000313" key="1">
    <source>
        <dbReference type="EMBL" id="TFK95586.1"/>
    </source>
</evidence>
<dbReference type="InterPro" id="IPR043129">
    <property type="entry name" value="ATPase_NBD"/>
</dbReference>
<organism evidence="1 2">
    <name type="scientific">Pterulicium gracile</name>
    <dbReference type="NCBI Taxonomy" id="1884261"/>
    <lineage>
        <taxon>Eukaryota</taxon>
        <taxon>Fungi</taxon>
        <taxon>Dikarya</taxon>
        <taxon>Basidiomycota</taxon>
        <taxon>Agaricomycotina</taxon>
        <taxon>Agaricomycetes</taxon>
        <taxon>Agaricomycetidae</taxon>
        <taxon>Agaricales</taxon>
        <taxon>Pleurotineae</taxon>
        <taxon>Pterulaceae</taxon>
        <taxon>Pterulicium</taxon>
    </lineage>
</organism>
<dbReference type="PANTHER" id="PTHR14187:SF5">
    <property type="entry name" value="HEAT SHOCK 70 KDA PROTEIN 12A"/>
    <property type="match status" value="1"/>
</dbReference>
<proteinExistence type="predicted"/>
<keyword evidence="2" id="KW-1185">Reference proteome</keyword>
<accession>A0A5C3Q233</accession>
<protein>
    <recommendedName>
        <fullName evidence="3">Actin-like ATPase domain-containing protein</fullName>
    </recommendedName>
</protein>
<dbReference type="Proteomes" id="UP000305067">
    <property type="component" value="Unassembled WGS sequence"/>
</dbReference>
<evidence type="ECO:0008006" key="3">
    <source>
        <dbReference type="Google" id="ProtNLM"/>
    </source>
</evidence>
<sequence length="577" mass="64818">MYEREAYAGTEQRLVLAFDLGTIFSGVSYCILNPGVVPEIEGVNRYPAHQEYVGRNCKIPSVIYYDQYDVPRACGAETLQPSVVDEAEEHGWVKVEWFKLHLRPKTMKAFAPETILPSLPGAKLACEVLADFFGYLFRCARTYIQEAHDEIRWETLEDNIHFVFSHPNGWGGPQQKVLRKAAVLSKLIADDEAGHFRMQFVTEGEASLNYCIHQGFVPTGASTQFVSKGAIVVDAGGGTINMSAYSLLPRDMRFEEIAESQCVFQGSAFVTQRAKSFFQAEFMDSSMEGDIPQMVEAFDKLAKVTFANETSMAYVKFGRLRDNDPKRNVRNGKLAISGSRVAGFFRPSFDAIMDAIVIQIEKARSKEHITVVYLVGGFAASEWLFRSLSEHLRFLGITVFRPDKHSSKAVADGAVSFYIDKFVKSRIAKHTYGLSTGVLYNPNNPEQLGRTLQNGICGLNSDYGAFSTVLSKGSTVQQSSEARTRHWSHAVQTDGLDSIKVNVYEFSGESEAPRWMDRNTDFKTAFTVRADTKNFRNKYWRSFQMILVFEAAELKAQVCWIADGKEVRSPAQIIYHD</sequence>
<dbReference type="PANTHER" id="PTHR14187">
    <property type="entry name" value="ALPHA KINASE/ELONGATION FACTOR 2 KINASE"/>
    <property type="match status" value="1"/>
</dbReference>